<reference evidence="1 2" key="1">
    <citation type="journal article" date="2012" name="Genome Biol.">
        <title>The genome of the polar eukaryotic microalga coccomyxa subellipsoidea reveals traits of cold adaptation.</title>
        <authorList>
            <person name="Blanc G."/>
            <person name="Agarkova I."/>
            <person name="Grimwood J."/>
            <person name="Kuo A."/>
            <person name="Brueggeman A."/>
            <person name="Dunigan D."/>
            <person name="Gurnon J."/>
            <person name="Ladunga I."/>
            <person name="Lindquist E."/>
            <person name="Lucas S."/>
            <person name="Pangilinan J."/>
            <person name="Proschold T."/>
            <person name="Salamov A."/>
            <person name="Schmutz J."/>
            <person name="Weeks D."/>
            <person name="Yamada T."/>
            <person name="Claverie J.M."/>
            <person name="Grigoriev I."/>
            <person name="Van Etten J."/>
            <person name="Lomsadze A."/>
            <person name="Borodovsky M."/>
        </authorList>
    </citation>
    <scope>NUCLEOTIDE SEQUENCE [LARGE SCALE GENOMIC DNA]</scope>
    <source>
        <strain evidence="1 2">C-169</strain>
    </source>
</reference>
<keyword evidence="2" id="KW-1185">Reference proteome</keyword>
<dbReference type="AlphaFoldDB" id="I0ZA43"/>
<dbReference type="KEGG" id="csl:COCSUDRAFT_32026"/>
<protein>
    <submittedName>
        <fullName evidence="1">Uncharacterized protein</fullName>
    </submittedName>
</protein>
<evidence type="ECO:0000313" key="2">
    <source>
        <dbReference type="Proteomes" id="UP000007264"/>
    </source>
</evidence>
<accession>I0ZA43</accession>
<dbReference type="GeneID" id="17045527"/>
<organism evidence="1 2">
    <name type="scientific">Coccomyxa subellipsoidea (strain C-169)</name>
    <name type="common">Green microalga</name>
    <dbReference type="NCBI Taxonomy" id="574566"/>
    <lineage>
        <taxon>Eukaryota</taxon>
        <taxon>Viridiplantae</taxon>
        <taxon>Chlorophyta</taxon>
        <taxon>core chlorophytes</taxon>
        <taxon>Trebouxiophyceae</taxon>
        <taxon>Trebouxiophyceae incertae sedis</taxon>
        <taxon>Coccomyxaceae</taxon>
        <taxon>Coccomyxa</taxon>
        <taxon>Coccomyxa subellipsoidea</taxon>
    </lineage>
</organism>
<comment type="caution">
    <text evidence="1">The sequence shown here is derived from an EMBL/GenBank/DDBJ whole genome shotgun (WGS) entry which is preliminary data.</text>
</comment>
<proteinExistence type="predicted"/>
<dbReference type="Proteomes" id="UP000007264">
    <property type="component" value="Unassembled WGS sequence"/>
</dbReference>
<name>I0ZA43_COCSC</name>
<dbReference type="RefSeq" id="XP_005652056.1">
    <property type="nucleotide sequence ID" value="XM_005651999.1"/>
</dbReference>
<dbReference type="EMBL" id="AGSI01000001">
    <property type="protein sequence ID" value="EIE27512.1"/>
    <property type="molecule type" value="Genomic_DNA"/>
</dbReference>
<sequence length="72" mass="7839">MLNNFNPITKVDSATQYFSVTGQSQPSHSSCISRASEADLGSALDPNKCRLNQVMLARVQGQSLMAFDMDVD</sequence>
<evidence type="ECO:0000313" key="1">
    <source>
        <dbReference type="EMBL" id="EIE27512.1"/>
    </source>
</evidence>
<gene>
    <name evidence="1" type="ORF">COCSUDRAFT_32026</name>
</gene>